<gene>
    <name evidence="1" type="ORF">Pint_21154</name>
</gene>
<evidence type="ECO:0000313" key="2">
    <source>
        <dbReference type="Proteomes" id="UP001163603"/>
    </source>
</evidence>
<dbReference type="EMBL" id="CM047748">
    <property type="protein sequence ID" value="KAJ0015001.1"/>
    <property type="molecule type" value="Genomic_DNA"/>
</dbReference>
<protein>
    <submittedName>
        <fullName evidence="1">Uncharacterized protein</fullName>
    </submittedName>
</protein>
<name>A0ACC0XF75_9ROSI</name>
<comment type="caution">
    <text evidence="1">The sequence shown here is derived from an EMBL/GenBank/DDBJ whole genome shotgun (WGS) entry which is preliminary data.</text>
</comment>
<reference evidence="2" key="1">
    <citation type="journal article" date="2023" name="G3 (Bethesda)">
        <title>Genome assembly and association tests identify interacting loci associated with vigor, precocity, and sex in interspecific pistachio rootstocks.</title>
        <authorList>
            <person name="Palmer W."/>
            <person name="Jacygrad E."/>
            <person name="Sagayaradj S."/>
            <person name="Cavanaugh K."/>
            <person name="Han R."/>
            <person name="Bertier L."/>
            <person name="Beede B."/>
            <person name="Kafkas S."/>
            <person name="Golino D."/>
            <person name="Preece J."/>
            <person name="Michelmore R."/>
        </authorList>
    </citation>
    <scope>NUCLEOTIDE SEQUENCE [LARGE SCALE GENOMIC DNA]</scope>
</reference>
<organism evidence="1 2">
    <name type="scientific">Pistacia integerrima</name>
    <dbReference type="NCBI Taxonomy" id="434235"/>
    <lineage>
        <taxon>Eukaryota</taxon>
        <taxon>Viridiplantae</taxon>
        <taxon>Streptophyta</taxon>
        <taxon>Embryophyta</taxon>
        <taxon>Tracheophyta</taxon>
        <taxon>Spermatophyta</taxon>
        <taxon>Magnoliopsida</taxon>
        <taxon>eudicotyledons</taxon>
        <taxon>Gunneridae</taxon>
        <taxon>Pentapetalae</taxon>
        <taxon>rosids</taxon>
        <taxon>malvids</taxon>
        <taxon>Sapindales</taxon>
        <taxon>Anacardiaceae</taxon>
        <taxon>Pistacia</taxon>
    </lineage>
</organism>
<accession>A0ACC0XF75</accession>
<keyword evidence="2" id="KW-1185">Reference proteome</keyword>
<dbReference type="Proteomes" id="UP001163603">
    <property type="component" value="Chromosome 13"/>
</dbReference>
<proteinExistence type="predicted"/>
<sequence length="680" mass="74870">MAKRLNDAVHKLQLSLLDGVSTEHQLYTAGSLLSKSDYNDVVTERTIANLCGYPLCSNPLPPSDSRQHKGRYRISLKEHKVYDLQEVYLFCSTSCLVNSKAFWGGLGEERVRVVDERRIEEVLKVVGAESSVESEMVRRFGELEIREKERGEGEVGEVGAGSSDAIEGFVPKAKYKVKTQLKGEKKEGEDKVKSKSSVEKNKGVNAKTNQQTSKKDTIFSDMNFMSTIIMNDEYSISKVPSGSTGTTSKLKYEDLKTTEGSKNLEAQCATLGSLHSRKEGSDTIMTESSEKSQIAKNELGVQDVPSTSAPFQSGSRMTSLEPENGYPAEKEPILRAGMPKSSLKSSGSKKLGHSVSWADEKNDSLGSGNLCEFREEMGDGDNDTLRFASAEACAMALSQAAEVVATGDSDAADAVSEAGIIILPRPDDVVGEEQVEEANLLEPKEAPLKWPSKPGIQRSEFFDPEDSWYDTPPEGFSLSLSPFATMWMAIVAWITSSSLAYIYGRDESFHEEYLSVNGREYPRKIVLGDSRSSEIKQTLAACLSRALPGLVADLRLLIPISVIEKEVALPKCGQPPIPCLPQHCQFPTMLPATQHVATVSPATRPLEAKGLLLETMSLVEALPAFRAKQWQVISLLFIDALSVYRIPTLTPHMTNRTMLLRKVRPHIRIFILFDDVLLEK</sequence>
<evidence type="ECO:0000313" key="1">
    <source>
        <dbReference type="EMBL" id="KAJ0015001.1"/>
    </source>
</evidence>